<organism evidence="1 2">
    <name type="scientific">Clavispora lusitaniae (strain ATCC 42720)</name>
    <name type="common">Yeast</name>
    <name type="synonym">Candida lusitaniae</name>
    <dbReference type="NCBI Taxonomy" id="306902"/>
    <lineage>
        <taxon>Eukaryota</taxon>
        <taxon>Fungi</taxon>
        <taxon>Dikarya</taxon>
        <taxon>Ascomycota</taxon>
        <taxon>Saccharomycotina</taxon>
        <taxon>Pichiomycetes</taxon>
        <taxon>Metschnikowiaceae</taxon>
        <taxon>Clavispora</taxon>
    </lineage>
</organism>
<dbReference type="VEuPathDB" id="FungiDB:CLUG_01699"/>
<proteinExistence type="predicted"/>
<dbReference type="InParanoid" id="C4Y0G7"/>
<accession>C4Y0G7</accession>
<protein>
    <submittedName>
        <fullName evidence="1">Uncharacterized protein</fullName>
    </submittedName>
</protein>
<reference evidence="1 2" key="1">
    <citation type="journal article" date="2009" name="Nature">
        <title>Evolution of pathogenicity and sexual reproduction in eight Candida genomes.</title>
        <authorList>
            <person name="Butler G."/>
            <person name="Rasmussen M.D."/>
            <person name="Lin M.F."/>
            <person name="Santos M.A."/>
            <person name="Sakthikumar S."/>
            <person name="Munro C.A."/>
            <person name="Rheinbay E."/>
            <person name="Grabherr M."/>
            <person name="Forche A."/>
            <person name="Reedy J.L."/>
            <person name="Agrafioti I."/>
            <person name="Arnaud M.B."/>
            <person name="Bates S."/>
            <person name="Brown A.J."/>
            <person name="Brunke S."/>
            <person name="Costanzo M.C."/>
            <person name="Fitzpatrick D.A."/>
            <person name="de Groot P.W."/>
            <person name="Harris D."/>
            <person name="Hoyer L.L."/>
            <person name="Hube B."/>
            <person name="Klis F.M."/>
            <person name="Kodira C."/>
            <person name="Lennard N."/>
            <person name="Logue M.E."/>
            <person name="Martin R."/>
            <person name="Neiman A.M."/>
            <person name="Nikolaou E."/>
            <person name="Quail M.A."/>
            <person name="Quinn J."/>
            <person name="Santos M.C."/>
            <person name="Schmitzberger F.F."/>
            <person name="Sherlock G."/>
            <person name="Shah P."/>
            <person name="Silverstein K.A."/>
            <person name="Skrzypek M.S."/>
            <person name="Soll D."/>
            <person name="Staggs R."/>
            <person name="Stansfield I."/>
            <person name="Stumpf M.P."/>
            <person name="Sudbery P.E."/>
            <person name="Srikantha T."/>
            <person name="Zeng Q."/>
            <person name="Berman J."/>
            <person name="Berriman M."/>
            <person name="Heitman J."/>
            <person name="Gow N.A."/>
            <person name="Lorenz M.C."/>
            <person name="Birren B.W."/>
            <person name="Kellis M."/>
            <person name="Cuomo C.A."/>
        </authorList>
    </citation>
    <scope>NUCLEOTIDE SEQUENCE [LARGE SCALE GENOMIC DNA]</scope>
    <source>
        <strain evidence="1 2">ATCC 42720</strain>
    </source>
</reference>
<evidence type="ECO:0000313" key="2">
    <source>
        <dbReference type="Proteomes" id="UP000007703"/>
    </source>
</evidence>
<evidence type="ECO:0000313" key="1">
    <source>
        <dbReference type="EMBL" id="EEQ37576.1"/>
    </source>
</evidence>
<sequence>MFSVQRWCVVCGVEPVHHNVNNPNSVKVGNEVQPGSDFLVSFEENVLPFDFAQSQISLFLRNVNQTSTVSEHNSRNTLWVPEQLINIIVTNNLIVVLFTLDKSSLVNFVYLRSQESVDRCDCSVQIVTLWDWFSSLLTLWRQQVVHSSLINVAKTFRSETHLVGLSPQQ</sequence>
<dbReference type="AlphaFoldDB" id="C4Y0G7"/>
<dbReference type="KEGG" id="clu:CLUG_01699"/>
<gene>
    <name evidence="1" type="ORF">CLUG_01699</name>
</gene>
<dbReference type="HOGENOM" id="CLU_1578353_0_0_1"/>
<name>C4Y0G7_CLAL4</name>
<dbReference type="Proteomes" id="UP000007703">
    <property type="component" value="Unassembled WGS sequence"/>
</dbReference>
<dbReference type="EMBL" id="CH408077">
    <property type="protein sequence ID" value="EEQ37576.1"/>
    <property type="molecule type" value="Genomic_DNA"/>
</dbReference>